<feature type="non-terminal residue" evidence="3">
    <location>
        <position position="1"/>
    </location>
</feature>
<evidence type="ECO:0000313" key="4">
    <source>
        <dbReference type="Proteomes" id="UP001189429"/>
    </source>
</evidence>
<dbReference type="Pfam" id="PF01702">
    <property type="entry name" value="TGT"/>
    <property type="match status" value="1"/>
</dbReference>
<proteinExistence type="predicted"/>
<dbReference type="EMBL" id="CAUYUJ010020971">
    <property type="protein sequence ID" value="CAK0901729.1"/>
    <property type="molecule type" value="Genomic_DNA"/>
</dbReference>
<evidence type="ECO:0000256" key="1">
    <source>
        <dbReference type="SAM" id="MobiDB-lite"/>
    </source>
</evidence>
<dbReference type="PANTHER" id="PTHR46064:SF1">
    <property type="entry name" value="QUEUINE TRNA-RIBOSYLTRANSFERASE ACCESSORY SUBUNIT 2"/>
    <property type="match status" value="1"/>
</dbReference>
<dbReference type="SUPFAM" id="SSF51713">
    <property type="entry name" value="tRNA-guanine transglycosylase"/>
    <property type="match status" value="1"/>
</dbReference>
<dbReference type="NCBIfam" id="TIGR00449">
    <property type="entry name" value="tgt_general"/>
    <property type="match status" value="1"/>
</dbReference>
<dbReference type="InterPro" id="IPR002616">
    <property type="entry name" value="tRNA_ribo_trans-like"/>
</dbReference>
<dbReference type="Proteomes" id="UP001189429">
    <property type="component" value="Unassembled WGS sequence"/>
</dbReference>
<dbReference type="InterPro" id="IPR050852">
    <property type="entry name" value="Queuine_tRNA-ribosyltrfase"/>
</dbReference>
<evidence type="ECO:0000313" key="3">
    <source>
        <dbReference type="EMBL" id="CAK0901729.1"/>
    </source>
</evidence>
<reference evidence="3" key="1">
    <citation type="submission" date="2023-10" db="EMBL/GenBank/DDBJ databases">
        <authorList>
            <person name="Chen Y."/>
            <person name="Shah S."/>
            <person name="Dougan E. K."/>
            <person name="Thang M."/>
            <person name="Chan C."/>
        </authorList>
    </citation>
    <scope>NUCLEOTIDE SEQUENCE [LARGE SCALE GENOMIC DNA]</scope>
</reference>
<gene>
    <name evidence="3" type="ORF">PCOR1329_LOCUS78587</name>
</gene>
<sequence>EGENVGKKKRKRRAYEKEVQELKAGSPKVPAAVGDRRPESNLPPAKSIFEASERREGNAGARTGLLLGMPTPAFVVLTSRGMPLHLRPQALAELLPDTQLFELCVGDALPRQESVAGCPGGPEGGCRAFWPYLEGHRSYCAFRNARLPMSIHGGDSLCSVETTGGRRKVGPKELLGVQRAMRMDIVAAPGEDVPLEVTALRRLSRAVVRAGDWLKEILEAKAAEPGLGFDWHVLASIQGGGNTKLRQKACQDAASMPVAGVWIGGLGYDESLAARARVLETCAGALPPALPRFLPLNAGSPVEVLQAVLMGVDVFEMAYPMQLASQGVALLFSCDMPAAGADAVGAEAEAEALRCLLPQPEEKEPAQPPAAVKQLHLRAPELKEDFGPISEDSPVRQYSRAYLYHLMEVRELLGTMLLAQHNLHRYNALFNAIRAHTNQGTLGRFAAWFLRTQTCDDVPAVPQDGLRKRSRKC</sequence>
<accession>A0ABN9XTI3</accession>
<feature type="domain" description="tRNA-guanine(15) transglycosylase-like" evidence="2">
    <location>
        <begin position="162"/>
        <end position="452"/>
    </location>
</feature>
<keyword evidence="4" id="KW-1185">Reference proteome</keyword>
<name>A0ABN9XTI3_9DINO</name>
<organism evidence="3 4">
    <name type="scientific">Prorocentrum cordatum</name>
    <dbReference type="NCBI Taxonomy" id="2364126"/>
    <lineage>
        <taxon>Eukaryota</taxon>
        <taxon>Sar</taxon>
        <taxon>Alveolata</taxon>
        <taxon>Dinophyceae</taxon>
        <taxon>Prorocentrales</taxon>
        <taxon>Prorocentraceae</taxon>
        <taxon>Prorocentrum</taxon>
    </lineage>
</organism>
<feature type="region of interest" description="Disordered" evidence="1">
    <location>
        <begin position="1"/>
        <end position="56"/>
    </location>
</feature>
<dbReference type="InterPro" id="IPR036511">
    <property type="entry name" value="TGT-like_sf"/>
</dbReference>
<dbReference type="Gene3D" id="3.20.20.105">
    <property type="entry name" value="Queuine tRNA-ribosyltransferase-like"/>
    <property type="match status" value="1"/>
</dbReference>
<evidence type="ECO:0000259" key="2">
    <source>
        <dbReference type="Pfam" id="PF01702"/>
    </source>
</evidence>
<dbReference type="PANTHER" id="PTHR46064">
    <property type="entry name" value="QUEUINE TRNA-RIBOSYLTRANSFERASE ACCESSORY SUBUNIT 2"/>
    <property type="match status" value="1"/>
</dbReference>
<protein>
    <recommendedName>
        <fullName evidence="2">tRNA-guanine(15) transglycosylase-like domain-containing protein</fullName>
    </recommendedName>
</protein>
<comment type="caution">
    <text evidence="3">The sequence shown here is derived from an EMBL/GenBank/DDBJ whole genome shotgun (WGS) entry which is preliminary data.</text>
</comment>